<dbReference type="AlphaFoldDB" id="X1VXP0"/>
<evidence type="ECO:0000313" key="1">
    <source>
        <dbReference type="EMBL" id="GAJ16570.1"/>
    </source>
</evidence>
<accession>X1VXP0</accession>
<reference evidence="1" key="1">
    <citation type="journal article" date="2014" name="Front. Microbiol.">
        <title>High frequency of phylogenetically diverse reductive dehalogenase-homologous genes in deep subseafloor sedimentary metagenomes.</title>
        <authorList>
            <person name="Kawai M."/>
            <person name="Futagami T."/>
            <person name="Toyoda A."/>
            <person name="Takaki Y."/>
            <person name="Nishi S."/>
            <person name="Hori S."/>
            <person name="Arai W."/>
            <person name="Tsubouchi T."/>
            <person name="Morono Y."/>
            <person name="Uchiyama I."/>
            <person name="Ito T."/>
            <person name="Fujiyama A."/>
            <person name="Inagaki F."/>
            <person name="Takami H."/>
        </authorList>
    </citation>
    <scope>NUCLEOTIDE SEQUENCE</scope>
    <source>
        <strain evidence="1">Expedition CK06-06</strain>
    </source>
</reference>
<dbReference type="EMBL" id="BARW01041469">
    <property type="protein sequence ID" value="GAJ16570.1"/>
    <property type="molecule type" value="Genomic_DNA"/>
</dbReference>
<proteinExistence type="predicted"/>
<feature type="non-terminal residue" evidence="1">
    <location>
        <position position="37"/>
    </location>
</feature>
<sequence>MLNYIMRKIFGTESERVLKEIQPIVECINSLEPKISA</sequence>
<organism evidence="1">
    <name type="scientific">marine sediment metagenome</name>
    <dbReference type="NCBI Taxonomy" id="412755"/>
    <lineage>
        <taxon>unclassified sequences</taxon>
        <taxon>metagenomes</taxon>
        <taxon>ecological metagenomes</taxon>
    </lineage>
</organism>
<protein>
    <submittedName>
        <fullName evidence="1">Uncharacterized protein</fullName>
    </submittedName>
</protein>
<name>X1VXP0_9ZZZZ</name>
<gene>
    <name evidence="1" type="ORF">S12H4_62078</name>
</gene>
<comment type="caution">
    <text evidence="1">The sequence shown here is derived from an EMBL/GenBank/DDBJ whole genome shotgun (WGS) entry which is preliminary data.</text>
</comment>